<dbReference type="SUPFAM" id="SSF53098">
    <property type="entry name" value="Ribonuclease H-like"/>
    <property type="match status" value="1"/>
</dbReference>
<sequence length="313" mass="35475">MEDVPVIRDFPKVFLEELPGLPPPRQRQGSSILRLICDQDITSYTLKMKTFRLSAFKNSVWFALIFQKLMSVRLTNAAAVTKSRAGSMKIILELTERKMRLLRQVYSKDFSLISKPLTKLTQKNKRYEWGEKKKKLFTVEEEEGCSAHDLSGAEGTEDFHGDEVCGFHRLQDPTIYSESERVELGQQKVDELLSDYDYVSSFEVVVMMESDMKADIATYLVSVCLVAGKIRHGAPESVWVAATSEIPVWEGVIITYGNFVGDYQNESGHGVPISIILDRDSHFTSNLWRSLQKALGTNLDMSTATALKWMVIQ</sequence>
<reference evidence="1" key="2">
    <citation type="submission" date="2022-01" db="EMBL/GenBank/DDBJ databases">
        <authorList>
            <person name="Yamashiro T."/>
            <person name="Shiraishi A."/>
            <person name="Satake H."/>
            <person name="Nakayama K."/>
        </authorList>
    </citation>
    <scope>NUCLEOTIDE SEQUENCE</scope>
</reference>
<dbReference type="GO" id="GO:0003964">
    <property type="term" value="F:RNA-directed DNA polymerase activity"/>
    <property type="evidence" value="ECO:0007669"/>
    <property type="project" value="UniProtKB-KW"/>
</dbReference>
<dbReference type="InterPro" id="IPR012337">
    <property type="entry name" value="RNaseH-like_sf"/>
</dbReference>
<dbReference type="Proteomes" id="UP001151760">
    <property type="component" value="Unassembled WGS sequence"/>
</dbReference>
<keyword evidence="2" id="KW-1185">Reference proteome</keyword>
<comment type="caution">
    <text evidence="1">The sequence shown here is derived from an EMBL/GenBank/DDBJ whole genome shotgun (WGS) entry which is preliminary data.</text>
</comment>
<name>A0ABQ5IPU9_9ASTR</name>
<evidence type="ECO:0000313" key="1">
    <source>
        <dbReference type="EMBL" id="GJU02101.1"/>
    </source>
</evidence>
<accession>A0ABQ5IPU9</accession>
<dbReference type="EMBL" id="BQNB010021027">
    <property type="protein sequence ID" value="GJU02101.1"/>
    <property type="molecule type" value="Genomic_DNA"/>
</dbReference>
<dbReference type="PANTHER" id="PTHR35046:SF18">
    <property type="entry name" value="RNA-DIRECTED DNA POLYMERASE"/>
    <property type="match status" value="1"/>
</dbReference>
<reference evidence="1" key="1">
    <citation type="journal article" date="2022" name="Int. J. Mol. Sci.">
        <title>Draft Genome of Tanacetum Coccineum: Genomic Comparison of Closely Related Tanacetum-Family Plants.</title>
        <authorList>
            <person name="Yamashiro T."/>
            <person name="Shiraishi A."/>
            <person name="Nakayama K."/>
            <person name="Satake H."/>
        </authorList>
    </citation>
    <scope>NUCLEOTIDE SEQUENCE</scope>
</reference>
<organism evidence="1 2">
    <name type="scientific">Tanacetum coccineum</name>
    <dbReference type="NCBI Taxonomy" id="301880"/>
    <lineage>
        <taxon>Eukaryota</taxon>
        <taxon>Viridiplantae</taxon>
        <taxon>Streptophyta</taxon>
        <taxon>Embryophyta</taxon>
        <taxon>Tracheophyta</taxon>
        <taxon>Spermatophyta</taxon>
        <taxon>Magnoliopsida</taxon>
        <taxon>eudicotyledons</taxon>
        <taxon>Gunneridae</taxon>
        <taxon>Pentapetalae</taxon>
        <taxon>asterids</taxon>
        <taxon>campanulids</taxon>
        <taxon>Asterales</taxon>
        <taxon>Asteraceae</taxon>
        <taxon>Asteroideae</taxon>
        <taxon>Anthemideae</taxon>
        <taxon>Anthemidinae</taxon>
        <taxon>Tanacetum</taxon>
    </lineage>
</organism>
<protein>
    <submittedName>
        <fullName evidence="1">Reverse transcriptase domain-containing protein</fullName>
    </submittedName>
</protein>
<keyword evidence="1" id="KW-0808">Transferase</keyword>
<keyword evidence="1" id="KW-0548">Nucleotidyltransferase</keyword>
<keyword evidence="1" id="KW-0695">RNA-directed DNA polymerase</keyword>
<evidence type="ECO:0000313" key="2">
    <source>
        <dbReference type="Proteomes" id="UP001151760"/>
    </source>
</evidence>
<dbReference type="PANTHER" id="PTHR35046">
    <property type="entry name" value="ZINC KNUCKLE (CCHC-TYPE) FAMILY PROTEIN"/>
    <property type="match status" value="1"/>
</dbReference>
<proteinExistence type="predicted"/>
<gene>
    <name evidence="1" type="ORF">Tco_1112439</name>
</gene>